<feature type="coiled-coil region" evidence="3">
    <location>
        <begin position="93"/>
        <end position="198"/>
    </location>
</feature>
<keyword evidence="6" id="KW-1185">Reference proteome</keyword>
<dbReference type="AlphaFoldDB" id="A0AAN8UJE1"/>
<feature type="region of interest" description="Disordered" evidence="4">
    <location>
        <begin position="1"/>
        <end position="26"/>
    </location>
</feature>
<organism evidence="5 6">
    <name type="scientific">Dillenia turbinata</name>
    <dbReference type="NCBI Taxonomy" id="194707"/>
    <lineage>
        <taxon>Eukaryota</taxon>
        <taxon>Viridiplantae</taxon>
        <taxon>Streptophyta</taxon>
        <taxon>Embryophyta</taxon>
        <taxon>Tracheophyta</taxon>
        <taxon>Spermatophyta</taxon>
        <taxon>Magnoliopsida</taxon>
        <taxon>eudicotyledons</taxon>
        <taxon>Gunneridae</taxon>
        <taxon>Pentapetalae</taxon>
        <taxon>Dilleniales</taxon>
        <taxon>Dilleniaceae</taxon>
        <taxon>Dillenia</taxon>
    </lineage>
</organism>
<dbReference type="Proteomes" id="UP001370490">
    <property type="component" value="Unassembled WGS sequence"/>
</dbReference>
<reference evidence="5 6" key="1">
    <citation type="submission" date="2023-12" db="EMBL/GenBank/DDBJ databases">
        <title>A high-quality genome assembly for Dillenia turbinata (Dilleniales).</title>
        <authorList>
            <person name="Chanderbali A."/>
        </authorList>
    </citation>
    <scope>NUCLEOTIDE SEQUENCE [LARGE SCALE GENOMIC DNA]</scope>
    <source>
        <strain evidence="5">LSX21</strain>
        <tissue evidence="5">Leaf</tissue>
    </source>
</reference>
<accession>A0AAN8UJE1</accession>
<dbReference type="GO" id="GO:0005829">
    <property type="term" value="C:cytosol"/>
    <property type="evidence" value="ECO:0007669"/>
    <property type="project" value="TreeGrafter"/>
</dbReference>
<keyword evidence="2 3" id="KW-0175">Coiled coil</keyword>
<dbReference type="PANTHER" id="PTHR32054">
    <property type="entry name" value="HEAVY CHAIN, PUTATIVE, EXPRESSED-RELATED-RELATED"/>
    <property type="match status" value="1"/>
</dbReference>
<dbReference type="Pfam" id="PF05701">
    <property type="entry name" value="WEMBL"/>
    <property type="match status" value="1"/>
</dbReference>
<evidence type="ECO:0000256" key="2">
    <source>
        <dbReference type="ARBA" id="ARBA00023054"/>
    </source>
</evidence>
<proteinExistence type="inferred from homology"/>
<feature type="coiled-coil region" evidence="3">
    <location>
        <begin position="378"/>
        <end position="561"/>
    </location>
</feature>
<comment type="similarity">
    <text evidence="1">Belongs to the WEB family.</text>
</comment>
<dbReference type="GO" id="GO:0009903">
    <property type="term" value="P:chloroplast avoidance movement"/>
    <property type="evidence" value="ECO:0007669"/>
    <property type="project" value="TreeGrafter"/>
</dbReference>
<evidence type="ECO:0000313" key="5">
    <source>
        <dbReference type="EMBL" id="KAK6917888.1"/>
    </source>
</evidence>
<dbReference type="PANTHER" id="PTHR32054:SF42">
    <property type="entry name" value="WEB FAMILY PROTEIN"/>
    <property type="match status" value="1"/>
</dbReference>
<dbReference type="GO" id="GO:0009904">
    <property type="term" value="P:chloroplast accumulation movement"/>
    <property type="evidence" value="ECO:0007669"/>
    <property type="project" value="TreeGrafter"/>
</dbReference>
<dbReference type="EMBL" id="JBAMMX010000023">
    <property type="protein sequence ID" value="KAK6917888.1"/>
    <property type="molecule type" value="Genomic_DNA"/>
</dbReference>
<evidence type="ECO:0000256" key="1">
    <source>
        <dbReference type="ARBA" id="ARBA00005485"/>
    </source>
</evidence>
<protein>
    <submittedName>
        <fullName evidence="5">WEB family</fullName>
    </submittedName>
</protein>
<feature type="coiled-coil region" evidence="3">
    <location>
        <begin position="237"/>
        <end position="350"/>
    </location>
</feature>
<comment type="caution">
    <text evidence="5">The sequence shown here is derived from an EMBL/GenBank/DDBJ whole genome shotgun (WGS) entry which is preliminary data.</text>
</comment>
<feature type="compositionally biased region" description="Basic residues" evidence="4">
    <location>
        <begin position="1"/>
        <end position="10"/>
    </location>
</feature>
<dbReference type="InterPro" id="IPR008545">
    <property type="entry name" value="Web"/>
</dbReference>
<gene>
    <name evidence="5" type="ORF">RJ641_018639</name>
</gene>
<evidence type="ECO:0000313" key="6">
    <source>
        <dbReference type="Proteomes" id="UP001370490"/>
    </source>
</evidence>
<evidence type="ECO:0000256" key="3">
    <source>
        <dbReference type="SAM" id="Coils"/>
    </source>
</evidence>
<evidence type="ECO:0000256" key="4">
    <source>
        <dbReference type="SAM" id="MobiDB-lite"/>
    </source>
</evidence>
<sequence>MVRTIIHSRHGSTGSGSGSPKTEVGEIDTRAPFQSVRAALSLFGPNATTKENSVIKKSKPAAEHVLDKEAQLHLTETELYKLKEQLKNRESTRARALADLKIAKTTMDELNKKLEVILKSKKSALEAAEAAKNQVHKPTGGNEAWKLDLENSRGLYKATAAEIDAAKQELIKIQQDFNAALEAKLAALQQAEEAQEAATVNRQRVSEISKELSAMKDSLGQVKLARQQSQNEHNKILAERDDRLKSHKAAMEEAENNLVSLKKELDPELAYTLKVNLAETTAEIARLQEEIKNNHASDLATMKSVTSELDEARKALQEAAEQESLLKGVTESLQKEVENMKKERQEIGETKEIMESIAGTLNDRVHNCEVQLEAALALETKEEMSSTLEEVAAEYEDAIKEAEEMKKNIEVLKQEAVDANNSAKETEARLQVALKEAEEAKLAEAKALDQLKELKAEEEAARAAFSESSGKIRISREEFESLKHKVKEANNLADMKVSAAKAKVEAVHASENEAIKKLETCLEELNDLDAATDDALKKAEMAEAAKRMVEAELRKWRQEEEHKAGLSQILQI</sequence>
<name>A0AAN8UJE1_9MAGN</name>